<feature type="region of interest" description="Disordered" evidence="1">
    <location>
        <begin position="1013"/>
        <end position="1143"/>
    </location>
</feature>
<accession>A0A1D2MVF4</accession>
<dbReference type="OMA" id="IANGPIN"/>
<feature type="compositionally biased region" description="Low complexity" evidence="1">
    <location>
        <begin position="587"/>
        <end position="596"/>
    </location>
</feature>
<feature type="compositionally biased region" description="Polar residues" evidence="1">
    <location>
        <begin position="1099"/>
        <end position="1121"/>
    </location>
</feature>
<feature type="compositionally biased region" description="Polar residues" evidence="1">
    <location>
        <begin position="516"/>
        <end position="530"/>
    </location>
</feature>
<protein>
    <submittedName>
        <fullName evidence="2">Uncharacterized protein</fullName>
    </submittedName>
</protein>
<feature type="region of interest" description="Disordered" evidence="1">
    <location>
        <begin position="1645"/>
        <end position="1757"/>
    </location>
</feature>
<feature type="compositionally biased region" description="Polar residues" evidence="1">
    <location>
        <begin position="702"/>
        <end position="715"/>
    </location>
</feature>
<feature type="region of interest" description="Disordered" evidence="1">
    <location>
        <begin position="1"/>
        <end position="47"/>
    </location>
</feature>
<feature type="compositionally biased region" description="Polar residues" evidence="1">
    <location>
        <begin position="974"/>
        <end position="984"/>
    </location>
</feature>
<dbReference type="Proteomes" id="UP000094527">
    <property type="component" value="Unassembled WGS sequence"/>
</dbReference>
<feature type="region of interest" description="Disordered" evidence="1">
    <location>
        <begin position="163"/>
        <end position="185"/>
    </location>
</feature>
<feature type="compositionally biased region" description="Polar residues" evidence="1">
    <location>
        <begin position="165"/>
        <end position="174"/>
    </location>
</feature>
<feature type="compositionally biased region" description="Low complexity" evidence="1">
    <location>
        <begin position="985"/>
        <end position="999"/>
    </location>
</feature>
<feature type="compositionally biased region" description="Low complexity" evidence="1">
    <location>
        <begin position="29"/>
        <end position="39"/>
    </location>
</feature>
<feature type="compositionally biased region" description="Basic residues" evidence="1">
    <location>
        <begin position="1730"/>
        <end position="1750"/>
    </location>
</feature>
<feature type="region of interest" description="Disordered" evidence="1">
    <location>
        <begin position="1157"/>
        <end position="1232"/>
    </location>
</feature>
<gene>
    <name evidence="2" type="ORF">Ocin01_09638</name>
</gene>
<dbReference type="Gene3D" id="1.20.1370.10">
    <property type="entry name" value="Hemocyanin, N-terminal domain"/>
    <property type="match status" value="1"/>
</dbReference>
<name>A0A1D2MVF4_ORCCI</name>
<dbReference type="EMBL" id="LJIJ01000477">
    <property type="protein sequence ID" value="ODM97043.1"/>
    <property type="molecule type" value="Genomic_DNA"/>
</dbReference>
<evidence type="ECO:0000313" key="3">
    <source>
        <dbReference type="Proteomes" id="UP000094527"/>
    </source>
</evidence>
<sequence length="1757" mass="189445">MGNMRVSKPPHRFYTTGATSATTKVPSLPTATTETTTTEGPPPGPVVNVSNFTTPVSVGNLTSEEIPDQIASGSDHEFVRISAPHHSIVAPDPDFVNTFTHVGSQQNDVEASELSHHEEHSAHGGFAPPTSSNFPQSFEKFGVQDTLRYKNEFAGVGGGVAGVAQSSGPSSTHSGEQHTPEFQTGFTITPQPPHLATTFQHSGGFSRSQGARSLGAPAQSTSGGAYQFSGGGLHEISPYGGSPSPPIQTVSPYNSPSHNNNNGAHQTHFAQHPPSTPPNFGALNNVQNNFAAAVPPSTGFHPANTNYDSWQPTGNVQPEAVFPGGAQRRSDPVSNLIKHKARQSHALNLEQEPQSSRTPSFGPPQSNSQEGSNEGFLGSFKTGDMPQELQNPDKKQNSGNRQQQMTSGSEEHFKGSPPDNSESLQQGSGGFNGFGPGGGPPAESNESQNFGGPPRGNSPPASHDSQLFGEPSAESHESQNFNAPPRSNYNRSPEPHSDHPQPFPDEDFPSKPHPQRSPNSNVGFAPSSNSQGFGDFGGFQGGNIPAPAKFQTAPEQPKFPNHPFHSPPSPGASVTFHGYDENELSDAPQQQQSAPEAPHHNHFPQPNWPNHDTPKHSNQQQPAQDPHHHPQSFGGFPGNNIQEPQAHHQHAAAPAHGGFPVGNQGQQHQPHYNPNLADFNGDSHPHQSPQHQSAPQDFHNFGPSQNQAGAPQGFNNFGPSQQQQGGAPQGFNNFQPPQQESLPVRGFANFRLPKPDAPGGSQGFANFEQPQGKPDAPQSLNYFQPPQPLQAPPPPGFNQFQTPSHSGSDESKSSSNEPDQGQPQNFGGFSGEPEETPNPQGPPPHENFGGFSNERNPATPQQHRPQHQTSATPGFGGFPGDNAPQHQPEGNGFQGFGKFPGGNAGLALKPAAAPPHSKFSSFQGSERDLGPYPPEGPLLDGFQDTESSSSDEHPVSVEQSPPPGFEAQGFNAFQHENSPFQGLSQNQQQNQHQNQPQHHYNNKQQPLFQQHHAHTPNYHNNQPIPRSEETPDIGQPHPPQQLYPSPGQIQNVGNEPQHHPQQGGGLGPSFHNAPNHPHQHHPNVEQFQNVQHPPYAPPNLQQQTMTNPIQNFGQNYPNQQHHPAGGEEGQNFGNNFPINQHNLAGSLNDAANVGHHFPMQQQHHPGGSVEEGPNVGQQFPEEQHHEGSVEENPNIGFNHNPINPQQHHGTGEPHNISPGGGGSIEFDQGNQGIANGPINNFNGGVAGAGLSGAFAGGIGPGPISNGQNQGISQAPFGGGPDGSGSIENGDGGGGHNEIAHYQSHGPENQGYFNGGGGGGGGGNPGLGVGLLKDDKKHGLTIKQKLKYPIVKVIKTLIELGHKILSFYAKFAIPKEHYLRVISFIGVYLLFAWLYKDNEHLLQPKCEAWGWNGPEEFTFHAPARFVPAVPVDQHMQREFLDLFRGVENCLDEKVEKDKKKKKKKDKKRKKNKDKSSSSSEEDDISAEADYSTEIGFINDMCPKGQFFYSMSPYHIEAWQTLARMFVAQKSPADVLHLAKSLLYSHSVNPKVWYLGLMAAAQERPDMTGFALAHPIDAIPDLFVPGHLIETELDRYRGIGVTRKKRAAFKLNSTSFADNTFEELLNGTLFLETGQAVPLFNETKKGQSRILRRNGESSEEDDEADDNDDDDDDDDDNRGTAQHKKKHPLGYGYGSVGDAYGGIGNSNRLKNKDKHKGDGGDDNDNDKDDKNKKGKGHGKKGHKKKGKGKKKDKVILNCS</sequence>
<feature type="compositionally biased region" description="Polar residues" evidence="1">
    <location>
        <begin position="16"/>
        <end position="25"/>
    </location>
</feature>
<organism evidence="2 3">
    <name type="scientific">Orchesella cincta</name>
    <name type="common">Springtail</name>
    <name type="synonym">Podura cincta</name>
    <dbReference type="NCBI Taxonomy" id="48709"/>
    <lineage>
        <taxon>Eukaryota</taxon>
        <taxon>Metazoa</taxon>
        <taxon>Ecdysozoa</taxon>
        <taxon>Arthropoda</taxon>
        <taxon>Hexapoda</taxon>
        <taxon>Collembola</taxon>
        <taxon>Entomobryomorpha</taxon>
        <taxon>Entomobryoidea</taxon>
        <taxon>Orchesellidae</taxon>
        <taxon>Orchesellinae</taxon>
        <taxon>Orchesella</taxon>
    </lineage>
</organism>
<keyword evidence="3" id="KW-1185">Reference proteome</keyword>
<comment type="caution">
    <text evidence="2">The sequence shown here is derived from an EMBL/GenBank/DDBJ whole genome shotgun (WGS) entry which is preliminary data.</text>
</comment>
<proteinExistence type="predicted"/>
<feature type="compositionally biased region" description="Acidic residues" evidence="1">
    <location>
        <begin position="1655"/>
        <end position="1674"/>
    </location>
</feature>
<feature type="compositionally biased region" description="Polar residues" evidence="1">
    <location>
        <begin position="816"/>
        <end position="827"/>
    </location>
</feature>
<feature type="compositionally biased region" description="Basic and acidic residues" evidence="1">
    <location>
        <begin position="113"/>
        <end position="122"/>
    </location>
</feature>
<feature type="compositionally biased region" description="Gly residues" evidence="1">
    <location>
        <begin position="892"/>
        <end position="904"/>
    </location>
</feature>
<feature type="region of interest" description="Disordered" evidence="1">
    <location>
        <begin position="1453"/>
        <end position="1483"/>
    </location>
</feature>
<feature type="compositionally biased region" description="Polar residues" evidence="1">
    <location>
        <begin position="303"/>
        <end position="316"/>
    </location>
</feature>
<feature type="compositionally biased region" description="Polar residues" evidence="1">
    <location>
        <begin position="397"/>
        <end position="408"/>
    </location>
</feature>
<feature type="compositionally biased region" description="Polar residues" evidence="1">
    <location>
        <begin position="1195"/>
        <end position="1208"/>
    </location>
</feature>
<dbReference type="InterPro" id="IPR036697">
    <property type="entry name" value="Hemocyanin_N_sf"/>
</dbReference>
<feature type="compositionally biased region" description="Polar residues" evidence="1">
    <location>
        <begin position="853"/>
        <end position="872"/>
    </location>
</feature>
<feature type="region of interest" description="Disordered" evidence="1">
    <location>
        <begin position="256"/>
        <end position="278"/>
    </location>
</feature>
<feature type="compositionally biased region" description="Gly residues" evidence="1">
    <location>
        <begin position="1689"/>
        <end position="1702"/>
    </location>
</feature>
<feature type="compositionally biased region" description="Polar residues" evidence="1">
    <location>
        <begin position="351"/>
        <end position="372"/>
    </location>
</feature>
<feature type="region of interest" description="Disordered" evidence="1">
    <location>
        <begin position="1261"/>
        <end position="1318"/>
    </location>
</feature>
<feature type="compositionally biased region" description="Gly residues" evidence="1">
    <location>
        <begin position="427"/>
        <end position="437"/>
    </location>
</feature>
<feature type="compositionally biased region" description="Low complexity" evidence="1">
    <location>
        <begin position="905"/>
        <end position="915"/>
    </location>
</feature>
<feature type="compositionally biased region" description="Low complexity" evidence="1">
    <location>
        <begin position="717"/>
        <end position="739"/>
    </location>
</feature>
<feature type="region of interest" description="Disordered" evidence="1">
    <location>
        <begin position="345"/>
        <end position="999"/>
    </location>
</feature>
<feature type="compositionally biased region" description="Pro residues" evidence="1">
    <location>
        <begin position="785"/>
        <end position="796"/>
    </location>
</feature>
<evidence type="ECO:0000256" key="1">
    <source>
        <dbReference type="SAM" id="MobiDB-lite"/>
    </source>
</evidence>
<feature type="compositionally biased region" description="Polar residues" evidence="1">
    <location>
        <begin position="663"/>
        <end position="672"/>
    </location>
</feature>
<feature type="region of interest" description="Disordered" evidence="1">
    <location>
        <begin position="295"/>
        <end position="332"/>
    </location>
</feature>
<reference evidence="2 3" key="1">
    <citation type="journal article" date="2016" name="Genome Biol. Evol.">
        <title>Gene Family Evolution Reflects Adaptation to Soil Environmental Stressors in the Genome of the Collembolan Orchesella cincta.</title>
        <authorList>
            <person name="Faddeeva-Vakhrusheva A."/>
            <person name="Derks M.F."/>
            <person name="Anvar S.Y."/>
            <person name="Agamennone V."/>
            <person name="Suring W."/>
            <person name="Smit S."/>
            <person name="van Straalen N.M."/>
            <person name="Roelofs D."/>
        </authorList>
    </citation>
    <scope>NUCLEOTIDE SEQUENCE [LARGE SCALE GENOMIC DNA]</scope>
    <source>
        <tissue evidence="2">Mixed pool</tissue>
    </source>
</reference>
<evidence type="ECO:0000313" key="2">
    <source>
        <dbReference type="EMBL" id="ODM97043.1"/>
    </source>
</evidence>
<feature type="region of interest" description="Disordered" evidence="1">
    <location>
        <begin position="203"/>
        <end position="243"/>
    </location>
</feature>
<feature type="region of interest" description="Disordered" evidence="1">
    <location>
        <begin position="109"/>
        <end position="137"/>
    </location>
</feature>
<feature type="compositionally biased region" description="Low complexity" evidence="1">
    <location>
        <begin position="686"/>
        <end position="696"/>
    </location>
</feature>
<feature type="compositionally biased region" description="Polar residues" evidence="1">
    <location>
        <begin position="478"/>
        <end position="491"/>
    </location>
</feature>
<feature type="compositionally biased region" description="Basic residues" evidence="1">
    <location>
        <begin position="1457"/>
        <end position="1471"/>
    </location>
</feature>